<dbReference type="EMBL" id="LQQY01000043">
    <property type="protein sequence ID" value="KZE44399.1"/>
    <property type="molecule type" value="Genomic_DNA"/>
</dbReference>
<evidence type="ECO:0000259" key="1">
    <source>
        <dbReference type="Pfam" id="PF01593"/>
    </source>
</evidence>
<dbReference type="RefSeq" id="WP_048006798.1">
    <property type="nucleotide sequence ID" value="NZ_CP047095.1"/>
</dbReference>
<organism evidence="2 3">
    <name type="scientific">Rossellomorea marisflavi</name>
    <dbReference type="NCBI Taxonomy" id="189381"/>
    <lineage>
        <taxon>Bacteria</taxon>
        <taxon>Bacillati</taxon>
        <taxon>Bacillota</taxon>
        <taxon>Bacilli</taxon>
        <taxon>Bacillales</taxon>
        <taxon>Bacillaceae</taxon>
        <taxon>Rossellomorea</taxon>
    </lineage>
</organism>
<comment type="caution">
    <text evidence="2">The sequence shown here is derived from an EMBL/GenBank/DDBJ whole genome shotgun (WGS) entry which is preliminary data.</text>
</comment>
<dbReference type="InterPro" id="IPR002937">
    <property type="entry name" value="Amino_oxidase"/>
</dbReference>
<dbReference type="Gene3D" id="3.90.660.10">
    <property type="match status" value="1"/>
</dbReference>
<dbReference type="PANTHER" id="PTHR16128">
    <property type="entry name" value="FAD/NAD(P)-BINDING OXIDOREDUCTASE FAMILY PROTEIN"/>
    <property type="match status" value="1"/>
</dbReference>
<dbReference type="Gene3D" id="3.50.50.60">
    <property type="entry name" value="FAD/NAD(P)-binding domain"/>
    <property type="match status" value="1"/>
</dbReference>
<dbReference type="InterPro" id="IPR036188">
    <property type="entry name" value="FAD/NAD-bd_sf"/>
</dbReference>
<dbReference type="SUPFAM" id="SSF51905">
    <property type="entry name" value="FAD/NAD(P)-binding domain"/>
    <property type="match status" value="1"/>
</dbReference>
<accession>A0A165IUT1</accession>
<proteinExistence type="predicted"/>
<dbReference type="AlphaFoldDB" id="A0A165IUT1"/>
<evidence type="ECO:0000313" key="3">
    <source>
        <dbReference type="Proteomes" id="UP000076510"/>
    </source>
</evidence>
<dbReference type="Pfam" id="PF01593">
    <property type="entry name" value="Amino_oxidase"/>
    <property type="match status" value="1"/>
</dbReference>
<name>A0A165IUT1_9BACI</name>
<dbReference type="GO" id="GO:0016491">
    <property type="term" value="F:oxidoreductase activity"/>
    <property type="evidence" value="ECO:0007669"/>
    <property type="project" value="InterPro"/>
</dbReference>
<gene>
    <name evidence="2" type="ORF">AV649_07150</name>
</gene>
<protein>
    <recommendedName>
        <fullName evidence="1">Amine oxidase domain-containing protein</fullName>
    </recommendedName>
</protein>
<dbReference type="PATRIC" id="fig|189381.9.peg.440"/>
<sequence length="315" mass="33838">MEAKVVIVGAGLSGIMAARTLVERGVTDILLVEKSRSVGGRLATRRIGEGKADHGAQFFTVRSPKLEKEVESWLQKGWVRRWFGDAHPRYTGTEGMNALAKNLAAGLPVRLNTKILSITEHPDGCELKLEEGGVIKADHVLITAPAPQAAELIGIEVPVTFRPCLVGLLTLGGPSLLPAPGHLDGGSLPQGVERIVDHKAKGISSTPVLSIYMTGEWSEEHFSESDEKVLALITDLVRPFLGDGSKGNGSQVKRWKYAEAAEVINQPFLEAGKRTVLCGDAFLTKEDESGKTRFESAYLSGKSSGEFLADRVGES</sequence>
<dbReference type="Pfam" id="PF13450">
    <property type="entry name" value="NAD_binding_8"/>
    <property type="match status" value="1"/>
</dbReference>
<dbReference type="PANTHER" id="PTHR16128:SF5">
    <property type="entry name" value="FAD_NAD(P)-BINDING OXIDOREDUCTASE FAMILY PROTEIN"/>
    <property type="match status" value="1"/>
</dbReference>
<feature type="domain" description="Amine oxidase" evidence="1">
    <location>
        <begin position="88"/>
        <end position="260"/>
    </location>
</feature>
<evidence type="ECO:0000313" key="2">
    <source>
        <dbReference type="EMBL" id="KZE44399.1"/>
    </source>
</evidence>
<reference evidence="3" key="1">
    <citation type="submission" date="2016-01" db="EMBL/GenBank/DDBJ databases">
        <title>Whole genome sequencing of Bhargavaea cecembensis T14.</title>
        <authorList>
            <person name="Hong K.W."/>
        </authorList>
    </citation>
    <scope>NUCLEOTIDE SEQUENCE [LARGE SCALE GENOMIC DNA]</scope>
    <source>
        <strain evidence="3">M19</strain>
    </source>
</reference>
<dbReference type="Proteomes" id="UP000076510">
    <property type="component" value="Unassembled WGS sequence"/>
</dbReference>